<reference evidence="2" key="1">
    <citation type="submission" date="2018-11" db="EMBL/GenBank/DDBJ databases">
        <authorList>
            <consortium name="Pathogen Informatics"/>
        </authorList>
    </citation>
    <scope>NUCLEOTIDE SEQUENCE</scope>
</reference>
<dbReference type="AlphaFoldDB" id="A0A3S5B426"/>
<protein>
    <recommendedName>
        <fullName evidence="1">Exportin-7/Ran-binding protein 17 TPR repeats domain-containing protein</fullName>
    </recommendedName>
</protein>
<sequence>MHWSPQFSVIGRCDYPKTCELLVQLFDLSATSLETGLAHVSATPAGSVDPAVHTAIRIEQLRLAWLVHMIGR</sequence>
<accession>A0A3S5B426</accession>
<evidence type="ECO:0000313" key="2">
    <source>
        <dbReference type="EMBL" id="VEL39751.1"/>
    </source>
</evidence>
<dbReference type="OrthoDB" id="244158at2759"/>
<gene>
    <name evidence="2" type="ORF">PXEA_LOCUS33191</name>
</gene>
<organism evidence="2 3">
    <name type="scientific">Protopolystoma xenopodis</name>
    <dbReference type="NCBI Taxonomy" id="117903"/>
    <lineage>
        <taxon>Eukaryota</taxon>
        <taxon>Metazoa</taxon>
        <taxon>Spiralia</taxon>
        <taxon>Lophotrochozoa</taxon>
        <taxon>Platyhelminthes</taxon>
        <taxon>Monogenea</taxon>
        <taxon>Polyopisthocotylea</taxon>
        <taxon>Polystomatidea</taxon>
        <taxon>Polystomatidae</taxon>
        <taxon>Protopolystoma</taxon>
    </lineage>
</organism>
<evidence type="ECO:0000259" key="1">
    <source>
        <dbReference type="Pfam" id="PF25795"/>
    </source>
</evidence>
<dbReference type="InterPro" id="IPR057947">
    <property type="entry name" value="TPR_XPO7/RBP17"/>
</dbReference>
<feature type="domain" description="Exportin-7/Ran-binding protein 17 TPR repeats" evidence="1">
    <location>
        <begin position="6"/>
        <end position="71"/>
    </location>
</feature>
<proteinExistence type="predicted"/>
<dbReference type="Pfam" id="PF25795">
    <property type="entry name" value="TPR_XPO7"/>
    <property type="match status" value="1"/>
</dbReference>
<dbReference type="EMBL" id="CAAALY010262441">
    <property type="protein sequence ID" value="VEL39751.1"/>
    <property type="molecule type" value="Genomic_DNA"/>
</dbReference>
<comment type="caution">
    <text evidence="2">The sequence shown here is derived from an EMBL/GenBank/DDBJ whole genome shotgun (WGS) entry which is preliminary data.</text>
</comment>
<evidence type="ECO:0000313" key="3">
    <source>
        <dbReference type="Proteomes" id="UP000784294"/>
    </source>
</evidence>
<name>A0A3S5B426_9PLAT</name>
<dbReference type="Proteomes" id="UP000784294">
    <property type="component" value="Unassembled WGS sequence"/>
</dbReference>
<keyword evidence="3" id="KW-1185">Reference proteome</keyword>